<dbReference type="InterPro" id="IPR052664">
    <property type="entry name" value="BTB-MATH_domain_protein"/>
</dbReference>
<dbReference type="Proteomes" id="UP000230233">
    <property type="component" value="Chromosome II"/>
</dbReference>
<keyword evidence="2" id="KW-1185">Reference proteome</keyword>
<evidence type="ECO:0000313" key="1">
    <source>
        <dbReference type="EMBL" id="PIC48970.1"/>
    </source>
</evidence>
<accession>A0A2G5VB37</accession>
<dbReference type="EMBL" id="PDUG01000002">
    <property type="protein sequence ID" value="PIC48970.1"/>
    <property type="molecule type" value="Genomic_DNA"/>
</dbReference>
<dbReference type="PANTHER" id="PTHR22743">
    <property type="entry name" value="MEPRIN/TRAF-LIKE MATH FAMILY-C.ELEGANS"/>
    <property type="match status" value="1"/>
</dbReference>
<protein>
    <recommendedName>
        <fullName evidence="3">BTB domain-containing protein</fullName>
    </recommendedName>
</protein>
<organism evidence="1 2">
    <name type="scientific">Caenorhabditis nigoni</name>
    <dbReference type="NCBI Taxonomy" id="1611254"/>
    <lineage>
        <taxon>Eukaryota</taxon>
        <taxon>Metazoa</taxon>
        <taxon>Ecdysozoa</taxon>
        <taxon>Nematoda</taxon>
        <taxon>Chromadorea</taxon>
        <taxon>Rhabditida</taxon>
        <taxon>Rhabditina</taxon>
        <taxon>Rhabditomorpha</taxon>
        <taxon>Rhabditoidea</taxon>
        <taxon>Rhabditidae</taxon>
        <taxon>Peloderinae</taxon>
        <taxon>Caenorhabditis</taxon>
    </lineage>
</organism>
<proteinExistence type="predicted"/>
<dbReference type="AlphaFoldDB" id="A0A2G5VB37"/>
<dbReference type="PANTHER" id="PTHR22743:SF165">
    <property type="entry name" value="BTB AND MATH DOMAIN CONTAINING-RELATED"/>
    <property type="match status" value="1"/>
</dbReference>
<reference evidence="2" key="1">
    <citation type="submission" date="2017-10" db="EMBL/GenBank/DDBJ databases">
        <title>Rapid genome shrinkage in a self-fertile nematode reveals novel sperm competition proteins.</title>
        <authorList>
            <person name="Yin D."/>
            <person name="Schwarz E.M."/>
            <person name="Thomas C.G."/>
            <person name="Felde R.L."/>
            <person name="Korf I.F."/>
            <person name="Cutter A.D."/>
            <person name="Schartner C.M."/>
            <person name="Ralston E.J."/>
            <person name="Meyer B.J."/>
            <person name="Haag E.S."/>
        </authorList>
    </citation>
    <scope>NUCLEOTIDE SEQUENCE [LARGE SCALE GENOMIC DNA]</scope>
    <source>
        <strain evidence="2">JU1422</strain>
    </source>
</reference>
<gene>
    <name evidence="1" type="primary">Cnig_chr_II.g7748</name>
    <name evidence="1" type="ORF">B9Z55_007748</name>
</gene>
<evidence type="ECO:0008006" key="3">
    <source>
        <dbReference type="Google" id="ProtNLM"/>
    </source>
</evidence>
<dbReference type="STRING" id="1611254.A0A2G5VB37"/>
<comment type="caution">
    <text evidence="1">The sequence shown here is derived from an EMBL/GenBank/DDBJ whole genome shotgun (WGS) entry which is preliminary data.</text>
</comment>
<evidence type="ECO:0000313" key="2">
    <source>
        <dbReference type="Proteomes" id="UP000230233"/>
    </source>
</evidence>
<sequence>MTTLPNQFPDETVEGILAIADFVDAKTAFRRCEDFLMTSSKNPLRNKFGLAIKYKMDNLKNKCLSEMKNSDDVRWILPEISDYIEHPRNCSRKCCLLSEFLLSNLLKTLFF</sequence>
<name>A0A2G5VB37_9PELO</name>